<evidence type="ECO:0000256" key="1">
    <source>
        <dbReference type="SAM" id="Phobius"/>
    </source>
</evidence>
<keyword evidence="1" id="KW-1133">Transmembrane helix</keyword>
<feature type="transmembrane region" description="Helical" evidence="1">
    <location>
        <begin position="6"/>
        <end position="24"/>
    </location>
</feature>
<evidence type="ECO:0000313" key="3">
    <source>
        <dbReference type="Proteomes" id="UP000034539"/>
    </source>
</evidence>
<name>A0A0G0T8V2_9BACT</name>
<comment type="caution">
    <text evidence="2">The sequence shown here is derived from an EMBL/GenBank/DDBJ whole genome shotgun (WGS) entry which is preliminary data.</text>
</comment>
<organism evidence="2 3">
    <name type="scientific">Candidatus Gottesmanbacteria bacterium GW2011_GWC2_39_8</name>
    <dbReference type="NCBI Taxonomy" id="1618450"/>
    <lineage>
        <taxon>Bacteria</taxon>
        <taxon>Candidatus Gottesmaniibacteriota</taxon>
    </lineage>
</organism>
<keyword evidence="1" id="KW-0812">Transmembrane</keyword>
<sequence length="110" mass="12797">MITGIQIVALLFSVLMLYVTYLHLKRKEIDGKEAIFFFTVWTVSSILTVFPTTANFILNTFHIIRLLDLATIVGFMILVAISYSNFVEIRKMRNRIEKLVRKRAIENVDE</sequence>
<evidence type="ECO:0008006" key="4">
    <source>
        <dbReference type="Google" id="ProtNLM"/>
    </source>
</evidence>
<gene>
    <name evidence="2" type="ORF">UT63_C0003G0008</name>
</gene>
<proteinExistence type="predicted"/>
<dbReference type="InterPro" id="IPR019277">
    <property type="entry name" value="DUF2304"/>
</dbReference>
<reference evidence="2 3" key="1">
    <citation type="journal article" date="2015" name="Nature">
        <title>rRNA introns, odd ribosomes, and small enigmatic genomes across a large radiation of phyla.</title>
        <authorList>
            <person name="Brown C.T."/>
            <person name="Hug L.A."/>
            <person name="Thomas B.C."/>
            <person name="Sharon I."/>
            <person name="Castelle C.J."/>
            <person name="Singh A."/>
            <person name="Wilkins M.J."/>
            <person name="Williams K.H."/>
            <person name="Banfield J.F."/>
        </authorList>
    </citation>
    <scope>NUCLEOTIDE SEQUENCE [LARGE SCALE GENOMIC DNA]</scope>
</reference>
<feature type="transmembrane region" description="Helical" evidence="1">
    <location>
        <begin position="63"/>
        <end position="86"/>
    </location>
</feature>
<dbReference type="Proteomes" id="UP000034539">
    <property type="component" value="Unassembled WGS sequence"/>
</dbReference>
<evidence type="ECO:0000313" key="2">
    <source>
        <dbReference type="EMBL" id="KKR34292.1"/>
    </source>
</evidence>
<dbReference type="AlphaFoldDB" id="A0A0G0T8V2"/>
<keyword evidence="1" id="KW-0472">Membrane</keyword>
<protein>
    <recommendedName>
        <fullName evidence="4">DUF2304 domain-containing protein</fullName>
    </recommendedName>
</protein>
<dbReference type="EMBL" id="LBXN01000003">
    <property type="protein sequence ID" value="KKR34292.1"/>
    <property type="molecule type" value="Genomic_DNA"/>
</dbReference>
<feature type="transmembrane region" description="Helical" evidence="1">
    <location>
        <begin position="36"/>
        <end position="57"/>
    </location>
</feature>
<accession>A0A0G0T8V2</accession>
<dbReference type="Pfam" id="PF10066">
    <property type="entry name" value="DUF2304"/>
    <property type="match status" value="1"/>
</dbReference>